<organism evidence="2 3">
    <name type="scientific">Paenibacillus solanacearum</name>
    <dbReference type="NCBI Taxonomy" id="2048548"/>
    <lineage>
        <taxon>Bacteria</taxon>
        <taxon>Bacillati</taxon>
        <taxon>Bacillota</taxon>
        <taxon>Bacilli</taxon>
        <taxon>Bacillales</taxon>
        <taxon>Paenibacillaceae</taxon>
        <taxon>Paenibacillus</taxon>
    </lineage>
</organism>
<sequence>MTSIPQIRINQQYSRIGIDTEPGHYEIKQPGPDQQYKTTPSRLEMESPSGELSIDSSKAWDALGIGSNYRLMDTIVSEARRIALQGIARRVEDGNRMADLTNKNDPIPEFAMRAFDDLDIEYRTSAAPDNVSIQYVARKPNIQFTPATLDIQTKVNAPSIEYVRGKLDIYLAQKAFIEIIPPEMDLKV</sequence>
<proteinExistence type="predicted"/>
<dbReference type="Proteomes" id="UP000693672">
    <property type="component" value="Unassembled WGS sequence"/>
</dbReference>
<dbReference type="InterPro" id="IPR045527">
    <property type="entry name" value="DUF6470"/>
</dbReference>
<dbReference type="RefSeq" id="WP_218093265.1">
    <property type="nucleotide sequence ID" value="NZ_CAJVAS010000015.1"/>
</dbReference>
<keyword evidence="3" id="KW-1185">Reference proteome</keyword>
<name>A0A916K2N7_9BACL</name>
<dbReference type="EMBL" id="CAJVAS010000015">
    <property type="protein sequence ID" value="CAG7633989.1"/>
    <property type="molecule type" value="Genomic_DNA"/>
</dbReference>
<gene>
    <name evidence="2" type="primary">yviE</name>
    <name evidence="2" type="ORF">PAESOLCIP111_03520</name>
</gene>
<dbReference type="Pfam" id="PF20074">
    <property type="entry name" value="DUF6470"/>
    <property type="match status" value="1"/>
</dbReference>
<dbReference type="AlphaFoldDB" id="A0A916K2N7"/>
<evidence type="ECO:0000256" key="1">
    <source>
        <dbReference type="SAM" id="MobiDB-lite"/>
    </source>
</evidence>
<reference evidence="2" key="1">
    <citation type="submission" date="2021-06" db="EMBL/GenBank/DDBJ databases">
        <authorList>
            <person name="Criscuolo A."/>
        </authorList>
    </citation>
    <scope>NUCLEOTIDE SEQUENCE</scope>
    <source>
        <strain evidence="2">CIP111600</strain>
    </source>
</reference>
<protein>
    <submittedName>
        <fullName evidence="2">Uncharacterized protein</fullName>
    </submittedName>
</protein>
<feature type="region of interest" description="Disordered" evidence="1">
    <location>
        <begin position="22"/>
        <end position="51"/>
    </location>
</feature>
<accession>A0A916K2N7</accession>
<comment type="caution">
    <text evidence="2">The sequence shown here is derived from an EMBL/GenBank/DDBJ whole genome shotgun (WGS) entry which is preliminary data.</text>
</comment>
<evidence type="ECO:0000313" key="3">
    <source>
        <dbReference type="Proteomes" id="UP000693672"/>
    </source>
</evidence>
<evidence type="ECO:0000313" key="2">
    <source>
        <dbReference type="EMBL" id="CAG7633989.1"/>
    </source>
</evidence>